<gene>
    <name evidence="2" type="ORF">NEOLEDRAFT_1127096</name>
</gene>
<proteinExistence type="predicted"/>
<name>A0A165VU61_9AGAM</name>
<organism evidence="2 3">
    <name type="scientific">Neolentinus lepideus HHB14362 ss-1</name>
    <dbReference type="NCBI Taxonomy" id="1314782"/>
    <lineage>
        <taxon>Eukaryota</taxon>
        <taxon>Fungi</taxon>
        <taxon>Dikarya</taxon>
        <taxon>Basidiomycota</taxon>
        <taxon>Agaricomycotina</taxon>
        <taxon>Agaricomycetes</taxon>
        <taxon>Gloeophyllales</taxon>
        <taxon>Gloeophyllaceae</taxon>
        <taxon>Neolentinus</taxon>
    </lineage>
</organism>
<reference evidence="2 3" key="1">
    <citation type="journal article" date="2016" name="Mol. Biol. Evol.">
        <title>Comparative Genomics of Early-Diverging Mushroom-Forming Fungi Provides Insights into the Origins of Lignocellulose Decay Capabilities.</title>
        <authorList>
            <person name="Nagy L.G."/>
            <person name="Riley R."/>
            <person name="Tritt A."/>
            <person name="Adam C."/>
            <person name="Daum C."/>
            <person name="Floudas D."/>
            <person name="Sun H."/>
            <person name="Yadav J.S."/>
            <person name="Pangilinan J."/>
            <person name="Larsson K.H."/>
            <person name="Matsuura K."/>
            <person name="Barry K."/>
            <person name="Labutti K."/>
            <person name="Kuo R."/>
            <person name="Ohm R.A."/>
            <person name="Bhattacharya S.S."/>
            <person name="Shirouzu T."/>
            <person name="Yoshinaga Y."/>
            <person name="Martin F.M."/>
            <person name="Grigoriev I.V."/>
            <person name="Hibbett D.S."/>
        </authorList>
    </citation>
    <scope>NUCLEOTIDE SEQUENCE [LARGE SCALE GENOMIC DNA]</scope>
    <source>
        <strain evidence="2 3">HHB14362 ss-1</strain>
    </source>
</reference>
<keyword evidence="3" id="KW-1185">Reference proteome</keyword>
<sequence length="90" mass="9668">MASRTSFSDCAGSSNVIPVVACMPSSTARASLPVTRGKTRGKARISPLFEDTQTARPVSRVPKHTQSGNALYQPTFVTNKDQINSQVTTR</sequence>
<dbReference type="EMBL" id="KV425552">
    <property type="protein sequence ID" value="KZT30192.1"/>
    <property type="molecule type" value="Genomic_DNA"/>
</dbReference>
<evidence type="ECO:0000256" key="1">
    <source>
        <dbReference type="SAM" id="MobiDB-lite"/>
    </source>
</evidence>
<evidence type="ECO:0000313" key="3">
    <source>
        <dbReference type="Proteomes" id="UP000076761"/>
    </source>
</evidence>
<evidence type="ECO:0000313" key="2">
    <source>
        <dbReference type="EMBL" id="KZT30192.1"/>
    </source>
</evidence>
<dbReference type="AlphaFoldDB" id="A0A165VU61"/>
<dbReference type="InParanoid" id="A0A165VU61"/>
<protein>
    <submittedName>
        <fullName evidence="2">Uncharacterized protein</fullName>
    </submittedName>
</protein>
<feature type="region of interest" description="Disordered" evidence="1">
    <location>
        <begin position="52"/>
        <end position="77"/>
    </location>
</feature>
<feature type="compositionally biased region" description="Polar residues" evidence="1">
    <location>
        <begin position="64"/>
        <end position="77"/>
    </location>
</feature>
<dbReference type="Proteomes" id="UP000076761">
    <property type="component" value="Unassembled WGS sequence"/>
</dbReference>
<accession>A0A165VU61</accession>